<dbReference type="GO" id="GO:0045134">
    <property type="term" value="F:UDP phosphatase activity"/>
    <property type="evidence" value="ECO:0007669"/>
    <property type="project" value="TreeGrafter"/>
</dbReference>
<accession>A0A074W6G9</accession>
<keyword evidence="7" id="KW-1133">Transmembrane helix</keyword>
<evidence type="ECO:0000256" key="4">
    <source>
        <dbReference type="PIRSR" id="PIRSR600407-2"/>
    </source>
</evidence>
<dbReference type="OrthoDB" id="6372431at2759"/>
<dbReference type="InterPro" id="IPR000407">
    <property type="entry name" value="GDA1_CD39_NTPase"/>
</dbReference>
<dbReference type="GO" id="GO:0004382">
    <property type="term" value="F:GDP phosphatase activity"/>
    <property type="evidence" value="ECO:0007669"/>
    <property type="project" value="TreeGrafter"/>
</dbReference>
<dbReference type="Gene3D" id="3.30.420.40">
    <property type="match status" value="1"/>
</dbReference>
<dbReference type="GO" id="GO:0017111">
    <property type="term" value="F:ribonucleoside triphosphate phosphatase activity"/>
    <property type="evidence" value="ECO:0007669"/>
    <property type="project" value="TreeGrafter"/>
</dbReference>
<comment type="similarity">
    <text evidence="1 5">Belongs to the GDA1/CD39 NTPase family.</text>
</comment>
<evidence type="ECO:0000256" key="7">
    <source>
        <dbReference type="SAM" id="Phobius"/>
    </source>
</evidence>
<feature type="compositionally biased region" description="Acidic residues" evidence="6">
    <location>
        <begin position="766"/>
        <end position="779"/>
    </location>
</feature>
<protein>
    <recommendedName>
        <fullName evidence="10">Nucleoside diphosphatase</fullName>
    </recommendedName>
</protein>
<evidence type="ECO:0000256" key="6">
    <source>
        <dbReference type="SAM" id="MobiDB-lite"/>
    </source>
</evidence>
<dbReference type="GO" id="GO:0046036">
    <property type="term" value="P:CTP metabolic process"/>
    <property type="evidence" value="ECO:0007669"/>
    <property type="project" value="TreeGrafter"/>
</dbReference>
<dbReference type="Gene3D" id="3.30.420.150">
    <property type="entry name" value="Exopolyphosphatase. Domain 2"/>
    <property type="match status" value="1"/>
</dbReference>
<evidence type="ECO:0008006" key="10">
    <source>
        <dbReference type="Google" id="ProtNLM"/>
    </source>
</evidence>
<dbReference type="CDD" id="cd24039">
    <property type="entry name" value="ASKHA_NBD_YND1-like"/>
    <property type="match status" value="1"/>
</dbReference>
<reference evidence="8 9" key="1">
    <citation type="journal article" date="2014" name="BMC Genomics">
        <title>Genome sequencing of four Aureobasidium pullulans varieties: biotechnological potential, stress tolerance, and description of new species.</title>
        <authorList>
            <person name="Gostin Ar C."/>
            <person name="Ohm R.A."/>
            <person name="Kogej T."/>
            <person name="Sonjak S."/>
            <person name="Turk M."/>
            <person name="Zajc J."/>
            <person name="Zalar P."/>
            <person name="Grube M."/>
            <person name="Sun H."/>
            <person name="Han J."/>
            <person name="Sharma A."/>
            <person name="Chiniquy J."/>
            <person name="Ngan C.Y."/>
            <person name="Lipzen A."/>
            <person name="Barry K."/>
            <person name="Grigoriev I.V."/>
            <person name="Gunde-Cimerman N."/>
        </authorList>
    </citation>
    <scope>NUCLEOTIDE SEQUENCE [LARGE SCALE GENOMIC DNA]</scope>
    <source>
        <strain evidence="8 9">CBS 147.97</strain>
    </source>
</reference>
<feature type="active site" description="Proton acceptor" evidence="3">
    <location>
        <position position="305"/>
    </location>
</feature>
<dbReference type="HOGENOM" id="CLU_010246_3_0_1"/>
<evidence type="ECO:0000256" key="3">
    <source>
        <dbReference type="PIRSR" id="PIRSR600407-1"/>
    </source>
</evidence>
<feature type="transmembrane region" description="Helical" evidence="7">
    <location>
        <begin position="687"/>
        <end position="706"/>
    </location>
</feature>
<organism evidence="8 9">
    <name type="scientific">Aureobasidium namibiae CBS 147.97</name>
    <dbReference type="NCBI Taxonomy" id="1043004"/>
    <lineage>
        <taxon>Eukaryota</taxon>
        <taxon>Fungi</taxon>
        <taxon>Dikarya</taxon>
        <taxon>Ascomycota</taxon>
        <taxon>Pezizomycotina</taxon>
        <taxon>Dothideomycetes</taxon>
        <taxon>Dothideomycetidae</taxon>
        <taxon>Dothideales</taxon>
        <taxon>Saccotheciaceae</taxon>
        <taxon>Aureobasidium</taxon>
    </lineage>
</organism>
<feature type="binding site" evidence="4">
    <location>
        <begin position="344"/>
        <end position="348"/>
    </location>
    <ligand>
        <name>ATP</name>
        <dbReference type="ChEBI" id="CHEBI:30616"/>
    </ligand>
</feature>
<keyword evidence="7" id="KW-0472">Membrane</keyword>
<feature type="region of interest" description="Disordered" evidence="6">
    <location>
        <begin position="739"/>
        <end position="806"/>
    </location>
</feature>
<dbReference type="Proteomes" id="UP000027730">
    <property type="component" value="Unassembled WGS sequence"/>
</dbReference>
<dbReference type="Pfam" id="PF01150">
    <property type="entry name" value="GDA1_CD39"/>
    <property type="match status" value="1"/>
</dbReference>
<dbReference type="STRING" id="1043004.A0A074W6G9"/>
<dbReference type="GO" id="GO:0016020">
    <property type="term" value="C:membrane"/>
    <property type="evidence" value="ECO:0007669"/>
    <property type="project" value="TreeGrafter"/>
</dbReference>
<dbReference type="GO" id="GO:0005524">
    <property type="term" value="F:ATP binding"/>
    <property type="evidence" value="ECO:0007669"/>
    <property type="project" value="UniProtKB-KW"/>
</dbReference>
<keyword evidence="7" id="KW-0812">Transmembrane</keyword>
<dbReference type="GO" id="GO:0005794">
    <property type="term" value="C:Golgi apparatus"/>
    <property type="evidence" value="ECO:0007669"/>
    <property type="project" value="TreeGrafter"/>
</dbReference>
<keyword evidence="4" id="KW-0067">ATP-binding</keyword>
<evidence type="ECO:0000313" key="9">
    <source>
        <dbReference type="Proteomes" id="UP000027730"/>
    </source>
</evidence>
<dbReference type="GO" id="GO:0006256">
    <property type="term" value="P:UDP catabolic process"/>
    <property type="evidence" value="ECO:0007669"/>
    <property type="project" value="TreeGrafter"/>
</dbReference>
<dbReference type="PROSITE" id="PS01238">
    <property type="entry name" value="GDA1_CD39_NTPASE"/>
    <property type="match status" value="1"/>
</dbReference>
<evidence type="ECO:0000256" key="5">
    <source>
        <dbReference type="RuleBase" id="RU003833"/>
    </source>
</evidence>
<dbReference type="AlphaFoldDB" id="A0A074W6G9"/>
<proteinExistence type="inferred from homology"/>
<evidence type="ECO:0000256" key="1">
    <source>
        <dbReference type="ARBA" id="ARBA00009283"/>
    </source>
</evidence>
<keyword evidence="9" id="KW-1185">Reference proteome</keyword>
<keyword evidence="4" id="KW-0547">Nucleotide-binding</keyword>
<evidence type="ECO:0000313" key="8">
    <source>
        <dbReference type="EMBL" id="KEQ68720.1"/>
    </source>
</evidence>
<dbReference type="RefSeq" id="XP_013422951.1">
    <property type="nucleotide sequence ID" value="XM_013567497.1"/>
</dbReference>
<evidence type="ECO:0000256" key="2">
    <source>
        <dbReference type="ARBA" id="ARBA00022801"/>
    </source>
</evidence>
<dbReference type="GeneID" id="25417645"/>
<dbReference type="PANTHER" id="PTHR11782:SF121">
    <property type="entry name" value="NUCLEOSIDE-DIPHOSPHATASE MIG-23"/>
    <property type="match status" value="1"/>
</dbReference>
<sequence>MSAPKPTMRWNIISKAQNGLYYLEHVEFESGCSEAVVFEQIQQLCLPQRKTFSQRVSSLLYSPVVYTTTVIKGRNSTESKDIEAQSHACEVFVKSKRYSEAYTLALRTPVRFEKEKTPSFLTNRAHFEASRKHEQIIHGLLVVQEIRHAKVAVLFGVLALLSVGRYGVILDAGSSGTRVHIYRWLNSQRARKEADELELNSLPQLETKKKWTRKIKPGVSTFGDKPELVGPDHLKGLVDHALEYIPDDQVKDTPIFLLATAGMRLLPDVQRTQVLDNICSYLQRNTQFQLPDCGLHIQVIPGETEGLYGWIAANYLLGAFDADASKTHLHGKDHHTYGFLDMGGASAQIAFAPNATEAEKHAEDLKLLRMRKVNGDPIEYKVFVTTWLGYGVNEARRRYIESLTTASPGIAELPDPCLPTGLEVTKSGHAISPDSHEAAGKETYLLGTGKFPECLSKTYPLLDKDAPCLDPPCLLHGVHVPAIDFDVNHFVGVSEYWHTTHEIFEMAHKDKAYDFNTYQQRVLEFCSQDWKSIQQGVKDQKWGLKVTAEKAAEVCFKASWMINMLHDGIGIPRVGLEATKGGHNGTKAVIDGAKEKGFLDPFQAVNKINDVEVSWTLGKMVLYAASQVPSPDDKALAVGFGSNIAGSTLPKDFQFAGGNSKPLPTDLEDDDVDWHDKLFASSSSRRLPGFLLLLVILLIAAFLLCGRDRRNSLLRKAGFSPPSGKNSKRKSANTVTNSLNKLFGGTSHSGPQYERVLEGGLGPDPSDFELDDMDADSDSDNNSAGRTSGWATPKAPNGFSSPVLHSSPRSARVNLYNANNSAPSGGYFDGNAAHASSQLSVAATPGALWNTLEAIR</sequence>
<name>A0A074W6G9_9PEZI</name>
<keyword evidence="2 5" id="KW-0378">Hydrolase</keyword>
<dbReference type="EMBL" id="KL584726">
    <property type="protein sequence ID" value="KEQ68720.1"/>
    <property type="molecule type" value="Genomic_DNA"/>
</dbReference>
<dbReference type="PANTHER" id="PTHR11782">
    <property type="entry name" value="ADENOSINE/GUANOSINE DIPHOSPHATASE"/>
    <property type="match status" value="1"/>
</dbReference>
<feature type="compositionally biased region" description="Polar residues" evidence="6">
    <location>
        <begin position="739"/>
        <end position="750"/>
    </location>
</feature>
<gene>
    <name evidence="8" type="ORF">M436DRAFT_86099</name>
</gene>